<sequence length="96" mass="10639">MLLRSSPPVNMPKMRRKWRAKVLVLGVLAAAYGSIMWYMTHYKPPMEKVIIPVKVVKQKAQAEAPQPVLPVELAPAPPVAEMPPPPLVVRGAPRPE</sequence>
<evidence type="ECO:0000313" key="2">
    <source>
        <dbReference type="Proteomes" id="UP001526446"/>
    </source>
</evidence>
<dbReference type="RefSeq" id="WP_166118301.1">
    <property type="nucleotide sequence ID" value="NZ_JAPIUX010000001.1"/>
</dbReference>
<dbReference type="EMBL" id="JAPIUX010000001">
    <property type="protein sequence ID" value="MCX2559862.1"/>
    <property type="molecule type" value="Genomic_DNA"/>
</dbReference>
<keyword evidence="2" id="KW-1185">Reference proteome</keyword>
<evidence type="ECO:0000313" key="1">
    <source>
        <dbReference type="EMBL" id="MCX2559862.1"/>
    </source>
</evidence>
<proteinExistence type="predicted"/>
<reference evidence="1 2" key="1">
    <citation type="submission" date="2022-11" db="EMBL/GenBank/DDBJ databases">
        <title>Genome sequencing of Acetobacter type strain.</title>
        <authorList>
            <person name="Heo J."/>
            <person name="Lee D."/>
            <person name="Han B.-H."/>
            <person name="Hong S.-B."/>
            <person name="Kwon S.-W."/>
        </authorList>
    </citation>
    <scope>NUCLEOTIDE SEQUENCE [LARGE SCALE GENOMIC DNA]</scope>
    <source>
        <strain evidence="1 2">KACC 21251</strain>
    </source>
</reference>
<dbReference type="Proteomes" id="UP001526446">
    <property type="component" value="Unassembled WGS sequence"/>
</dbReference>
<evidence type="ECO:0008006" key="3">
    <source>
        <dbReference type="Google" id="ProtNLM"/>
    </source>
</evidence>
<comment type="caution">
    <text evidence="1">The sequence shown here is derived from an EMBL/GenBank/DDBJ whole genome shotgun (WGS) entry which is preliminary data.</text>
</comment>
<accession>A0ABT3Q3K0</accession>
<name>A0ABT3Q3K0_9PROT</name>
<organism evidence="1 2">
    <name type="scientific">Acetobacter farinalis</name>
    <dbReference type="NCBI Taxonomy" id="1260984"/>
    <lineage>
        <taxon>Bacteria</taxon>
        <taxon>Pseudomonadati</taxon>
        <taxon>Pseudomonadota</taxon>
        <taxon>Alphaproteobacteria</taxon>
        <taxon>Acetobacterales</taxon>
        <taxon>Acetobacteraceae</taxon>
        <taxon>Acetobacter</taxon>
    </lineage>
</organism>
<gene>
    <name evidence="1" type="ORF">OQ252_00405</name>
</gene>
<protein>
    <recommendedName>
        <fullName evidence="3">Energy transducer TonB</fullName>
    </recommendedName>
</protein>